<dbReference type="SMART" id="SM00331">
    <property type="entry name" value="PP2C_SIG"/>
    <property type="match status" value="1"/>
</dbReference>
<keyword evidence="1" id="KW-0472">Membrane</keyword>
<reference evidence="3" key="1">
    <citation type="submission" date="2022-06" db="EMBL/GenBank/DDBJ databases">
        <title>Alkalimarinus sp. nov., isolated from gut of a Alitta virens.</title>
        <authorList>
            <person name="Yang A.I."/>
            <person name="Shin N.-R."/>
        </authorList>
    </citation>
    <scope>NUCLEOTIDE SEQUENCE</scope>
    <source>
        <strain evidence="3">A2M4</strain>
    </source>
</reference>
<evidence type="ECO:0000313" key="3">
    <source>
        <dbReference type="EMBL" id="UZE97663.1"/>
    </source>
</evidence>
<evidence type="ECO:0000256" key="1">
    <source>
        <dbReference type="SAM" id="Phobius"/>
    </source>
</evidence>
<feature type="transmembrane region" description="Helical" evidence="1">
    <location>
        <begin position="266"/>
        <end position="284"/>
    </location>
</feature>
<dbReference type="InterPro" id="IPR001932">
    <property type="entry name" value="PPM-type_phosphatase-like_dom"/>
</dbReference>
<protein>
    <submittedName>
        <fullName evidence="3">Protein phosphatase 2C domain-containing protein</fullName>
    </submittedName>
</protein>
<dbReference type="EMBL" id="CP100390">
    <property type="protein sequence ID" value="UZE97663.1"/>
    <property type="molecule type" value="Genomic_DNA"/>
</dbReference>
<evidence type="ECO:0000313" key="4">
    <source>
        <dbReference type="Proteomes" id="UP001163739"/>
    </source>
</evidence>
<dbReference type="InterPro" id="IPR036457">
    <property type="entry name" value="PPM-type-like_dom_sf"/>
</dbReference>
<sequence length="287" mass="30953">MFKSAARSHIGHLRACNEDSFIENIELGLWLVADGVGGNVHGDFASQVVSQTIERKIGLETTLTQAIKGAHSTVIKLGRDKPDIAGMASTVVAAHLKGTHYEICWVGDSRAYVINSQTGISQLTVDHNQAQYLVDIGEISPEEARLHPTQRILMHAIGINDDDWTVGHVEGDLSPDDIILLCSDGLSDEMDDVEILSAFQQGYSLDAITDVLLEKALNKGGSDNITLILVALDKQGKNVSEPDASLELEQTGTQQKAYKYADKRPLTFTVAGFITVLVIIAVAASGF</sequence>
<dbReference type="SMART" id="SM00332">
    <property type="entry name" value="PP2Cc"/>
    <property type="match status" value="1"/>
</dbReference>
<keyword evidence="1" id="KW-1133">Transmembrane helix</keyword>
<accession>A0ABY6N6B0</accession>
<evidence type="ECO:0000259" key="2">
    <source>
        <dbReference type="PROSITE" id="PS51746"/>
    </source>
</evidence>
<keyword evidence="1" id="KW-0812">Transmembrane</keyword>
<dbReference type="Gene3D" id="3.60.40.10">
    <property type="entry name" value="PPM-type phosphatase domain"/>
    <property type="match status" value="1"/>
</dbReference>
<dbReference type="Proteomes" id="UP001163739">
    <property type="component" value="Chromosome"/>
</dbReference>
<dbReference type="SUPFAM" id="SSF81606">
    <property type="entry name" value="PP2C-like"/>
    <property type="match status" value="1"/>
</dbReference>
<feature type="domain" description="PPM-type phosphatase" evidence="2">
    <location>
        <begin position="3"/>
        <end position="232"/>
    </location>
</feature>
<name>A0ABY6N6B0_9ALTE</name>
<proteinExistence type="predicted"/>
<dbReference type="CDD" id="cd00143">
    <property type="entry name" value="PP2Cc"/>
    <property type="match status" value="1"/>
</dbReference>
<organism evidence="3 4">
    <name type="scientific">Alkalimarinus alittae</name>
    <dbReference type="NCBI Taxonomy" id="2961619"/>
    <lineage>
        <taxon>Bacteria</taxon>
        <taxon>Pseudomonadati</taxon>
        <taxon>Pseudomonadota</taxon>
        <taxon>Gammaproteobacteria</taxon>
        <taxon>Alteromonadales</taxon>
        <taxon>Alteromonadaceae</taxon>
        <taxon>Alkalimarinus</taxon>
    </lineage>
</organism>
<dbReference type="PROSITE" id="PS51746">
    <property type="entry name" value="PPM_2"/>
    <property type="match status" value="1"/>
</dbReference>
<gene>
    <name evidence="3" type="ORF">NKI27_07990</name>
</gene>
<dbReference type="Pfam" id="PF13672">
    <property type="entry name" value="PP2C_2"/>
    <property type="match status" value="1"/>
</dbReference>
<keyword evidence="4" id="KW-1185">Reference proteome</keyword>
<dbReference type="RefSeq" id="WP_265049139.1">
    <property type="nucleotide sequence ID" value="NZ_CP100390.1"/>
</dbReference>